<dbReference type="Pfam" id="PF01136">
    <property type="entry name" value="Peptidase_U32"/>
    <property type="match status" value="1"/>
</dbReference>
<dbReference type="Pfam" id="PF16325">
    <property type="entry name" value="Peptidase_U32_C"/>
    <property type="match status" value="1"/>
</dbReference>
<dbReference type="PANTHER" id="PTHR30217">
    <property type="entry name" value="PEPTIDASE U32 FAMILY"/>
    <property type="match status" value="1"/>
</dbReference>
<feature type="domain" description="Peptidase family U32 C-terminal" evidence="4">
    <location>
        <begin position="324"/>
        <end position="404"/>
    </location>
</feature>
<gene>
    <name evidence="5" type="ORF">H9846_09570</name>
</gene>
<name>A0A9D1Y2J2_9FIRM</name>
<dbReference type="AlphaFoldDB" id="A0A9D1Y2J2"/>
<dbReference type="PROSITE" id="PS01276">
    <property type="entry name" value="PEPTIDASE_U32"/>
    <property type="match status" value="1"/>
</dbReference>
<comment type="caution">
    <text evidence="5">The sequence shown here is derived from an EMBL/GenBank/DDBJ whole genome shotgun (WGS) entry which is preliminary data.</text>
</comment>
<proteinExistence type="inferred from homology"/>
<dbReference type="InterPro" id="IPR032525">
    <property type="entry name" value="Peptidase_U32_C"/>
</dbReference>
<reference evidence="5" key="2">
    <citation type="submission" date="2021-04" db="EMBL/GenBank/DDBJ databases">
        <authorList>
            <person name="Gilroy R."/>
        </authorList>
    </citation>
    <scope>NUCLEOTIDE SEQUENCE</scope>
    <source>
        <strain evidence="5">ChiHecec2B26-7398</strain>
    </source>
</reference>
<dbReference type="Gene3D" id="2.40.30.10">
    <property type="entry name" value="Translation factors"/>
    <property type="match status" value="1"/>
</dbReference>
<dbReference type="Proteomes" id="UP000886751">
    <property type="component" value="Unassembled WGS sequence"/>
</dbReference>
<evidence type="ECO:0000256" key="1">
    <source>
        <dbReference type="ARBA" id="ARBA00022670"/>
    </source>
</evidence>
<reference evidence="5" key="1">
    <citation type="journal article" date="2021" name="PeerJ">
        <title>Extensive microbial diversity within the chicken gut microbiome revealed by metagenomics and culture.</title>
        <authorList>
            <person name="Gilroy R."/>
            <person name="Ravi A."/>
            <person name="Getino M."/>
            <person name="Pursley I."/>
            <person name="Horton D.L."/>
            <person name="Alikhan N.F."/>
            <person name="Baker D."/>
            <person name="Gharbi K."/>
            <person name="Hall N."/>
            <person name="Watson M."/>
            <person name="Adriaenssens E.M."/>
            <person name="Foster-Nyarko E."/>
            <person name="Jarju S."/>
            <person name="Secka A."/>
            <person name="Antonio M."/>
            <person name="Oren A."/>
            <person name="Chaudhuri R.R."/>
            <person name="La Ragione R."/>
            <person name="Hildebrand F."/>
            <person name="Pallen M.J."/>
        </authorList>
    </citation>
    <scope>NUCLEOTIDE SEQUENCE</scope>
    <source>
        <strain evidence="5">ChiHecec2B26-7398</strain>
    </source>
</reference>
<evidence type="ECO:0000313" key="5">
    <source>
        <dbReference type="EMBL" id="HIX95689.1"/>
    </source>
</evidence>
<dbReference type="InterPro" id="IPR051454">
    <property type="entry name" value="RNA/ubiquinone_mod_enzymes"/>
</dbReference>
<comment type="similarity">
    <text evidence="3">Belongs to the peptidase U32 family.</text>
</comment>
<protein>
    <submittedName>
        <fullName evidence="5">U32 family peptidase</fullName>
    </submittedName>
</protein>
<dbReference type="InterPro" id="IPR001539">
    <property type="entry name" value="Peptidase_U32"/>
</dbReference>
<evidence type="ECO:0000256" key="3">
    <source>
        <dbReference type="ARBA" id="ARBA00038374"/>
    </source>
</evidence>
<dbReference type="GO" id="GO:0008233">
    <property type="term" value="F:peptidase activity"/>
    <property type="evidence" value="ECO:0007669"/>
    <property type="project" value="UniProtKB-KW"/>
</dbReference>
<evidence type="ECO:0000259" key="4">
    <source>
        <dbReference type="Pfam" id="PF16325"/>
    </source>
</evidence>
<dbReference type="GO" id="GO:0006508">
    <property type="term" value="P:proteolysis"/>
    <property type="evidence" value="ECO:0007669"/>
    <property type="project" value="UniProtKB-KW"/>
</dbReference>
<accession>A0A9D1Y2J2</accession>
<sequence length="412" mass="45878">MLQQPELLAPAGSLETLKYAVLYGADAVYCALPEFGMRAAPVNLTVEELQQGCIYAHARGKKVYLTLNTLPTNEELKKLPQYIQEAAAAGVDAFIIADLGVLALAKRYAPDVERHFSTQAGITNYAAATAAYELGAKRVVLARELPLMEIAQIRDNCPRELELEAFVHGAMCMSVSGRCLLSSYMTGRSGNRGECAQPCRWKYALVEEHRPGQYMEIGETPDNGSYILNANDLCTAPFLDLICKAGVDSLKIEGRAKTFYYVASVTSAYRRALDTYLRDPFNDDFRLPPDVIEELDRTSHRHYSPGFYFGKEQALQTPSHTYVRRWDFIGTVDDWADGVAHCTQRGKFAVGDTLEVLQPDGATVTLTPAWIENEDGQRVDATPHPMMRYTIPCETPLMPCSLLRMRKQEPEA</sequence>
<keyword evidence="1" id="KW-0645">Protease</keyword>
<organism evidence="5 6">
    <name type="scientific">Candidatus Gemmiger excrementipullorum</name>
    <dbReference type="NCBI Taxonomy" id="2838610"/>
    <lineage>
        <taxon>Bacteria</taxon>
        <taxon>Bacillati</taxon>
        <taxon>Bacillota</taxon>
        <taxon>Clostridia</taxon>
        <taxon>Eubacteriales</taxon>
        <taxon>Gemmiger</taxon>
    </lineage>
</organism>
<evidence type="ECO:0000256" key="2">
    <source>
        <dbReference type="ARBA" id="ARBA00022801"/>
    </source>
</evidence>
<dbReference type="EMBL" id="DXEI01000141">
    <property type="protein sequence ID" value="HIX95689.1"/>
    <property type="molecule type" value="Genomic_DNA"/>
</dbReference>
<keyword evidence="2" id="KW-0378">Hydrolase</keyword>
<dbReference type="PANTHER" id="PTHR30217:SF6">
    <property type="entry name" value="TRNA HYDROXYLATION PROTEIN P"/>
    <property type="match status" value="1"/>
</dbReference>
<evidence type="ECO:0000313" key="6">
    <source>
        <dbReference type="Proteomes" id="UP000886751"/>
    </source>
</evidence>